<dbReference type="EMBL" id="JAGGLQ010000004">
    <property type="protein sequence ID" value="MBP2036788.1"/>
    <property type="molecule type" value="Genomic_DNA"/>
</dbReference>
<dbReference type="GO" id="GO:0005840">
    <property type="term" value="C:ribosome"/>
    <property type="evidence" value="ECO:0007669"/>
    <property type="project" value="UniProtKB-KW"/>
</dbReference>
<dbReference type="Proteomes" id="UP001519310">
    <property type="component" value="Unassembled WGS sequence"/>
</dbReference>
<name>A0ABS4L3X4_STRAV</name>
<dbReference type="Pfam" id="PF08007">
    <property type="entry name" value="JmjC_2"/>
    <property type="match status" value="1"/>
</dbReference>
<keyword evidence="3" id="KW-1185">Reference proteome</keyword>
<feature type="domain" description="JmjC" evidence="1">
    <location>
        <begin position="2"/>
        <end position="74"/>
    </location>
</feature>
<keyword evidence="2" id="KW-0689">Ribosomal protein</keyword>
<sequence>MFVVQTAGTKTWHLYDAPGDGRWGPGAVDLPGRPEFTTRLEPGQVLYVPRGQAHSAVAADSGVCAHLSFTVREAGGAHLRAALAALLAETDLPARPLGDNDVLAAAEHLLAQSRAALATLTAEDLVHRARTGMRAVPSPPGPAGRP</sequence>
<gene>
    <name evidence="2" type="ORF">J2Z77_002588</name>
</gene>
<dbReference type="Gene3D" id="2.60.120.650">
    <property type="entry name" value="Cupin"/>
    <property type="match status" value="1"/>
</dbReference>
<proteinExistence type="predicted"/>
<dbReference type="SUPFAM" id="SSF51197">
    <property type="entry name" value="Clavaminate synthase-like"/>
    <property type="match status" value="1"/>
</dbReference>
<dbReference type="RefSeq" id="WP_189967286.1">
    <property type="nucleotide sequence ID" value="NZ_BMVL01000003.1"/>
</dbReference>
<accession>A0ABS4L3X4</accession>
<protein>
    <submittedName>
        <fullName evidence="2">Ribosomal protein L16 Arg81 hydroxylase</fullName>
    </submittedName>
</protein>
<comment type="caution">
    <text evidence="2">The sequence shown here is derived from an EMBL/GenBank/DDBJ whole genome shotgun (WGS) entry which is preliminary data.</text>
</comment>
<reference evidence="2 3" key="1">
    <citation type="submission" date="2021-03" db="EMBL/GenBank/DDBJ databases">
        <title>Genomic Encyclopedia of Type Strains, Phase IV (KMG-IV): sequencing the most valuable type-strain genomes for metagenomic binning, comparative biology and taxonomic classification.</title>
        <authorList>
            <person name="Goeker M."/>
        </authorList>
    </citation>
    <scope>NUCLEOTIDE SEQUENCE [LARGE SCALE GENOMIC DNA]</scope>
    <source>
        <strain evidence="2 3">DSM 40526</strain>
    </source>
</reference>
<organism evidence="2 3">
    <name type="scientific">Streptomyces avidinii</name>
    <dbReference type="NCBI Taxonomy" id="1895"/>
    <lineage>
        <taxon>Bacteria</taxon>
        <taxon>Bacillati</taxon>
        <taxon>Actinomycetota</taxon>
        <taxon>Actinomycetes</taxon>
        <taxon>Kitasatosporales</taxon>
        <taxon>Streptomycetaceae</taxon>
        <taxon>Streptomyces</taxon>
    </lineage>
</organism>
<keyword evidence="2" id="KW-0687">Ribonucleoprotein</keyword>
<dbReference type="InterPro" id="IPR003347">
    <property type="entry name" value="JmjC_dom"/>
</dbReference>
<evidence type="ECO:0000313" key="2">
    <source>
        <dbReference type="EMBL" id="MBP2036788.1"/>
    </source>
</evidence>
<evidence type="ECO:0000313" key="3">
    <source>
        <dbReference type="Proteomes" id="UP001519310"/>
    </source>
</evidence>
<evidence type="ECO:0000259" key="1">
    <source>
        <dbReference type="Pfam" id="PF08007"/>
    </source>
</evidence>